<proteinExistence type="predicted"/>
<dbReference type="Proteomes" id="UP000317318">
    <property type="component" value="Chromosome"/>
</dbReference>
<gene>
    <name evidence="3" type="ORF">Pan189_33580</name>
</gene>
<dbReference type="EMBL" id="CP036268">
    <property type="protein sequence ID" value="QDT38958.1"/>
    <property type="molecule type" value="Genomic_DNA"/>
</dbReference>
<feature type="chain" id="PRO_5022231904" evidence="2">
    <location>
        <begin position="25"/>
        <end position="266"/>
    </location>
</feature>
<dbReference type="KEGG" id="svp:Pan189_33580"/>
<keyword evidence="2" id="KW-0732">Signal</keyword>
<name>A0A517R4Z2_9PLAN</name>
<accession>A0A517R4Z2</accession>
<reference evidence="3 4" key="1">
    <citation type="submission" date="2019-02" db="EMBL/GenBank/DDBJ databases">
        <title>Deep-cultivation of Planctomycetes and their phenomic and genomic characterization uncovers novel biology.</title>
        <authorList>
            <person name="Wiegand S."/>
            <person name="Jogler M."/>
            <person name="Boedeker C."/>
            <person name="Pinto D."/>
            <person name="Vollmers J."/>
            <person name="Rivas-Marin E."/>
            <person name="Kohn T."/>
            <person name="Peeters S.H."/>
            <person name="Heuer A."/>
            <person name="Rast P."/>
            <person name="Oberbeckmann S."/>
            <person name="Bunk B."/>
            <person name="Jeske O."/>
            <person name="Meyerdierks A."/>
            <person name="Storesund J.E."/>
            <person name="Kallscheuer N."/>
            <person name="Luecker S."/>
            <person name="Lage O.M."/>
            <person name="Pohl T."/>
            <person name="Merkel B.J."/>
            <person name="Hornburger P."/>
            <person name="Mueller R.-W."/>
            <person name="Bruemmer F."/>
            <person name="Labrenz M."/>
            <person name="Spormann A.M."/>
            <person name="Op den Camp H."/>
            <person name="Overmann J."/>
            <person name="Amann R."/>
            <person name="Jetten M.S.M."/>
            <person name="Mascher T."/>
            <person name="Medema M.H."/>
            <person name="Devos D.P."/>
            <person name="Kaster A.-K."/>
            <person name="Ovreas L."/>
            <person name="Rohde M."/>
            <person name="Galperin M.Y."/>
            <person name="Jogler C."/>
        </authorList>
    </citation>
    <scope>NUCLEOTIDE SEQUENCE [LARGE SCALE GENOMIC DNA]</scope>
    <source>
        <strain evidence="3 4">Pan189</strain>
    </source>
</reference>
<evidence type="ECO:0000313" key="4">
    <source>
        <dbReference type="Proteomes" id="UP000317318"/>
    </source>
</evidence>
<evidence type="ECO:0000256" key="2">
    <source>
        <dbReference type="SAM" id="SignalP"/>
    </source>
</evidence>
<protein>
    <submittedName>
        <fullName evidence="3">Uncharacterized protein</fullName>
    </submittedName>
</protein>
<evidence type="ECO:0000313" key="3">
    <source>
        <dbReference type="EMBL" id="QDT38958.1"/>
    </source>
</evidence>
<keyword evidence="4" id="KW-1185">Reference proteome</keyword>
<dbReference type="AlphaFoldDB" id="A0A517R4Z2"/>
<dbReference type="OrthoDB" id="3533372at2"/>
<feature type="signal peptide" evidence="2">
    <location>
        <begin position="1"/>
        <end position="24"/>
    </location>
</feature>
<sequence length="266" mass="28765" precursor="true">MTHLRNAVFCWGLLLFAASPAVSADGDQVDLASVYMNEAVAGGHQIRLTGELGGTGELQLDPNRCGVDEFGNLTFCTRMAARPVPVKFELLKQNKIAGLFLYAIKGEGLRETLRLVVPENNEGNYRLVAMTDGKVTRVVTLEGGRKREANEGQPENGSNCDPLSRTVDGTTATAKVTAQKNGKGFVLTVSGKKPSISTVVTLSPVRYIAQPDFWEIPVLDCRTGDIGLPAIGNYEVTLELDSTLGKKGIEVVWADGKRERIEIESK</sequence>
<evidence type="ECO:0000256" key="1">
    <source>
        <dbReference type="SAM" id="MobiDB-lite"/>
    </source>
</evidence>
<organism evidence="3 4">
    <name type="scientific">Stratiformator vulcanicus</name>
    <dbReference type="NCBI Taxonomy" id="2527980"/>
    <lineage>
        <taxon>Bacteria</taxon>
        <taxon>Pseudomonadati</taxon>
        <taxon>Planctomycetota</taxon>
        <taxon>Planctomycetia</taxon>
        <taxon>Planctomycetales</taxon>
        <taxon>Planctomycetaceae</taxon>
        <taxon>Stratiformator</taxon>
    </lineage>
</organism>
<feature type="region of interest" description="Disordered" evidence="1">
    <location>
        <begin position="143"/>
        <end position="166"/>
    </location>
</feature>
<dbReference type="RefSeq" id="WP_145365047.1">
    <property type="nucleotide sequence ID" value="NZ_CP036268.1"/>
</dbReference>
<feature type="compositionally biased region" description="Polar residues" evidence="1">
    <location>
        <begin position="153"/>
        <end position="166"/>
    </location>
</feature>